<dbReference type="PANTHER" id="PTHR42742:SF3">
    <property type="entry name" value="FRUCTOKINASE"/>
    <property type="match status" value="1"/>
</dbReference>
<evidence type="ECO:0000313" key="13">
    <source>
        <dbReference type="EMBL" id="MXY35075.1"/>
    </source>
</evidence>
<evidence type="ECO:0000256" key="7">
    <source>
        <dbReference type="ARBA" id="ARBA00022833"/>
    </source>
</evidence>
<dbReference type="EC" id="2.7.1.4" evidence="11"/>
<protein>
    <recommendedName>
        <fullName evidence="11">fructokinase</fullName>
        <ecNumber evidence="11">2.7.1.4</ecNumber>
    </recommendedName>
</protein>
<comment type="caution">
    <text evidence="13">The sequence shown here is derived from an EMBL/GenBank/DDBJ whole genome shotgun (WGS) entry which is preliminary data.</text>
</comment>
<evidence type="ECO:0000256" key="3">
    <source>
        <dbReference type="ARBA" id="ARBA00022679"/>
    </source>
</evidence>
<dbReference type="InterPro" id="IPR049874">
    <property type="entry name" value="ROK_cs"/>
</dbReference>
<evidence type="ECO:0000256" key="10">
    <source>
        <dbReference type="ARBA" id="ARBA00023277"/>
    </source>
</evidence>
<comment type="cofactor">
    <cofactor evidence="1">
        <name>Mg(2+)</name>
        <dbReference type="ChEBI" id="CHEBI:18420"/>
    </cofactor>
</comment>
<keyword evidence="9" id="KW-0460">Magnesium</keyword>
<dbReference type="Gene3D" id="3.30.420.40">
    <property type="match status" value="2"/>
</dbReference>
<keyword evidence="5" id="KW-0547">Nucleotide-binding</keyword>
<keyword evidence="4" id="KW-0479">Metal-binding</keyword>
<dbReference type="PANTHER" id="PTHR42742">
    <property type="entry name" value="TRANSCRIPTIONAL REPRESSOR MPRA"/>
    <property type="match status" value="1"/>
</dbReference>
<dbReference type="PROSITE" id="PS01125">
    <property type="entry name" value="ROK"/>
    <property type="match status" value="1"/>
</dbReference>
<dbReference type="Pfam" id="PF00480">
    <property type="entry name" value="ROK"/>
    <property type="match status" value="1"/>
</dbReference>
<sequence length="296" mass="31362">MKHTSTPLLGGIEAGGTKFVCAVGYPPDNIRALEQFPTTTPRETLGRTLDFFRSQPHLPDAIGIATFGPADVRPTSNTYGFITSTPKPGWRNTDLAGFVARSLHLPTAFDTDVNGAAVGEHAWGAGQDIDNLLYLSVGTGFGGGAIVGGVPVHGLVHPEMGHLILPRAEGDDFKGHCPFHGPCLEGMASGPAINARWGIPAESLPPDHIAWEFEAHYLSLAVTNLILTLSPERVIMGGGVMQQEHLFPAIRSRVQSHLNGYVQAYAVLHDIDRYIVPPGLGNNAGVLGAMGLALSL</sequence>
<keyword evidence="3" id="KW-0808">Transferase</keyword>
<comment type="catalytic activity">
    <reaction evidence="12">
        <text>D-fructose + ATP = D-fructose 6-phosphate + ADP + H(+)</text>
        <dbReference type="Rhea" id="RHEA:16125"/>
        <dbReference type="ChEBI" id="CHEBI:15378"/>
        <dbReference type="ChEBI" id="CHEBI:30616"/>
        <dbReference type="ChEBI" id="CHEBI:37721"/>
        <dbReference type="ChEBI" id="CHEBI:61527"/>
        <dbReference type="ChEBI" id="CHEBI:456216"/>
        <dbReference type="EC" id="2.7.1.4"/>
    </reaction>
</comment>
<dbReference type="GO" id="GO:0008865">
    <property type="term" value="F:fructokinase activity"/>
    <property type="evidence" value="ECO:0007669"/>
    <property type="project" value="UniProtKB-EC"/>
</dbReference>
<evidence type="ECO:0000256" key="9">
    <source>
        <dbReference type="ARBA" id="ARBA00022842"/>
    </source>
</evidence>
<keyword evidence="6" id="KW-0418">Kinase</keyword>
<comment type="similarity">
    <text evidence="2">Belongs to the ROK (NagC/XylR) family.</text>
</comment>
<evidence type="ECO:0000256" key="2">
    <source>
        <dbReference type="ARBA" id="ARBA00006479"/>
    </source>
</evidence>
<accession>A0A6B0Y4P8</accession>
<dbReference type="SUPFAM" id="SSF53067">
    <property type="entry name" value="Actin-like ATPase domain"/>
    <property type="match status" value="1"/>
</dbReference>
<dbReference type="GO" id="GO:0046872">
    <property type="term" value="F:metal ion binding"/>
    <property type="evidence" value="ECO:0007669"/>
    <property type="project" value="UniProtKB-KW"/>
</dbReference>
<organism evidence="13">
    <name type="scientific">Boseongicola sp. SB0664_bin_43</name>
    <dbReference type="NCBI Taxonomy" id="2604844"/>
    <lineage>
        <taxon>Bacteria</taxon>
        <taxon>Pseudomonadati</taxon>
        <taxon>Pseudomonadota</taxon>
        <taxon>Alphaproteobacteria</taxon>
        <taxon>Rhodobacterales</taxon>
        <taxon>Paracoccaceae</taxon>
        <taxon>Boseongicola</taxon>
    </lineage>
</organism>
<evidence type="ECO:0000256" key="5">
    <source>
        <dbReference type="ARBA" id="ARBA00022741"/>
    </source>
</evidence>
<keyword evidence="7" id="KW-0862">Zinc</keyword>
<keyword evidence="8" id="KW-0067">ATP-binding</keyword>
<dbReference type="FunFam" id="3.30.420.40:FF:000153">
    <property type="entry name" value="Putative fructokinase"/>
    <property type="match status" value="1"/>
</dbReference>
<evidence type="ECO:0000256" key="1">
    <source>
        <dbReference type="ARBA" id="ARBA00001946"/>
    </source>
</evidence>
<gene>
    <name evidence="13" type="ORF">F4Y60_13530</name>
</gene>
<dbReference type="FunFam" id="3.30.420.40:FF:000136">
    <property type="entry name" value="Putative fructokinase"/>
    <property type="match status" value="1"/>
</dbReference>
<evidence type="ECO:0000256" key="8">
    <source>
        <dbReference type="ARBA" id="ARBA00022840"/>
    </source>
</evidence>
<evidence type="ECO:0000256" key="4">
    <source>
        <dbReference type="ARBA" id="ARBA00022723"/>
    </source>
</evidence>
<proteinExistence type="inferred from homology"/>
<reference evidence="13" key="1">
    <citation type="submission" date="2019-09" db="EMBL/GenBank/DDBJ databases">
        <title>Characterisation of the sponge microbiome using genome-centric metagenomics.</title>
        <authorList>
            <person name="Engelberts J.P."/>
            <person name="Robbins S.J."/>
            <person name="De Goeij J.M."/>
            <person name="Aranda M."/>
            <person name="Bell S.C."/>
            <person name="Webster N.S."/>
        </authorList>
    </citation>
    <scope>NUCLEOTIDE SEQUENCE</scope>
    <source>
        <strain evidence="13">SB0664_bin_43</strain>
    </source>
</reference>
<evidence type="ECO:0000256" key="11">
    <source>
        <dbReference type="ARBA" id="ARBA00038887"/>
    </source>
</evidence>
<keyword evidence="10" id="KW-0119">Carbohydrate metabolism</keyword>
<dbReference type="CDD" id="cd24067">
    <property type="entry name" value="ASKHA_NBD_ROK_BsFRK-like"/>
    <property type="match status" value="1"/>
</dbReference>
<evidence type="ECO:0000256" key="6">
    <source>
        <dbReference type="ARBA" id="ARBA00022777"/>
    </source>
</evidence>
<dbReference type="GO" id="GO:0005524">
    <property type="term" value="F:ATP binding"/>
    <property type="evidence" value="ECO:0007669"/>
    <property type="project" value="UniProtKB-KW"/>
</dbReference>
<dbReference type="InterPro" id="IPR051804">
    <property type="entry name" value="Carb_Metab_Reg_Kinase/Isom"/>
</dbReference>
<dbReference type="InterPro" id="IPR043129">
    <property type="entry name" value="ATPase_NBD"/>
</dbReference>
<dbReference type="AlphaFoldDB" id="A0A6B0Y4P8"/>
<name>A0A6B0Y4P8_9RHOB</name>
<dbReference type="InterPro" id="IPR000600">
    <property type="entry name" value="ROK"/>
</dbReference>
<evidence type="ECO:0000256" key="12">
    <source>
        <dbReference type="ARBA" id="ARBA00048451"/>
    </source>
</evidence>
<dbReference type="EMBL" id="VXRY01000556">
    <property type="protein sequence ID" value="MXY35075.1"/>
    <property type="molecule type" value="Genomic_DNA"/>
</dbReference>